<organism evidence="2 3">
    <name type="scientific">Staurois parvus</name>
    <dbReference type="NCBI Taxonomy" id="386267"/>
    <lineage>
        <taxon>Eukaryota</taxon>
        <taxon>Metazoa</taxon>
        <taxon>Chordata</taxon>
        <taxon>Craniata</taxon>
        <taxon>Vertebrata</taxon>
        <taxon>Euteleostomi</taxon>
        <taxon>Amphibia</taxon>
        <taxon>Batrachia</taxon>
        <taxon>Anura</taxon>
        <taxon>Neobatrachia</taxon>
        <taxon>Ranoidea</taxon>
        <taxon>Ranidae</taxon>
        <taxon>Staurois</taxon>
    </lineage>
</organism>
<proteinExistence type="predicted"/>
<accession>A0ABN9CLC8</accession>
<dbReference type="Proteomes" id="UP001162483">
    <property type="component" value="Unassembled WGS sequence"/>
</dbReference>
<evidence type="ECO:0000313" key="3">
    <source>
        <dbReference type="Proteomes" id="UP001162483"/>
    </source>
</evidence>
<evidence type="ECO:0000313" key="2">
    <source>
        <dbReference type="EMBL" id="CAI9560963.1"/>
    </source>
</evidence>
<comment type="caution">
    <text evidence="2">The sequence shown here is derived from an EMBL/GenBank/DDBJ whole genome shotgun (WGS) entry which is preliminary data.</text>
</comment>
<evidence type="ECO:0000256" key="1">
    <source>
        <dbReference type="SAM" id="Phobius"/>
    </source>
</evidence>
<keyword evidence="1" id="KW-0812">Transmembrane</keyword>
<dbReference type="EMBL" id="CATNWA010011005">
    <property type="protein sequence ID" value="CAI9560963.1"/>
    <property type="molecule type" value="Genomic_DNA"/>
</dbReference>
<reference evidence="2" key="1">
    <citation type="submission" date="2023-05" db="EMBL/GenBank/DDBJ databases">
        <authorList>
            <person name="Stuckert A."/>
        </authorList>
    </citation>
    <scope>NUCLEOTIDE SEQUENCE</scope>
</reference>
<gene>
    <name evidence="2" type="ORF">SPARVUS_LOCUS5364862</name>
</gene>
<feature type="transmembrane region" description="Helical" evidence="1">
    <location>
        <begin position="20"/>
        <end position="38"/>
    </location>
</feature>
<keyword evidence="1" id="KW-1133">Transmembrane helix</keyword>
<keyword evidence="3" id="KW-1185">Reference proteome</keyword>
<name>A0ABN9CLC8_9NEOB</name>
<sequence length="48" mass="5510">MGTDMWHWQVAWMRTESWHGWTLTGGAAGATLIISALMRHFPCYMLSL</sequence>
<protein>
    <submittedName>
        <fullName evidence="2">Uncharacterized protein</fullName>
    </submittedName>
</protein>
<keyword evidence="1" id="KW-0472">Membrane</keyword>